<evidence type="ECO:0000313" key="3">
    <source>
        <dbReference type="Proteomes" id="UP001166402"/>
    </source>
</evidence>
<feature type="transmembrane region" description="Helical" evidence="1">
    <location>
        <begin position="120"/>
        <end position="142"/>
    </location>
</feature>
<comment type="caution">
    <text evidence="2">The sequence shown here is derived from an EMBL/GenBank/DDBJ whole genome shotgun (WGS) entry which is preliminary data.</text>
</comment>
<name>A0ABS4NAD7_9THEO</name>
<sequence length="177" mass="20325">MSEVIKNENNFVVFEYRDITVKRDMEALYADSYPNFGWILEGITNSIKGPIYVTLKFKRDRKIRNKAELTRLQRQFESYAKEIERLEMSKVVGASTVAYVIGVFGTTFMAGSVFSYLAGMLPLSIILAVPGVIGWIIPYFCYEKIKSKKTDEVSPIIEQKYDAIYETCEKANRLLNN</sequence>
<protein>
    <recommendedName>
        <fullName evidence="4">DUF2207 domain-containing protein</fullName>
    </recommendedName>
</protein>
<dbReference type="EMBL" id="JAGGLT010000001">
    <property type="protein sequence ID" value="MBP2070621.1"/>
    <property type="molecule type" value="Genomic_DNA"/>
</dbReference>
<accession>A0ABS4NAD7</accession>
<evidence type="ECO:0000256" key="1">
    <source>
        <dbReference type="SAM" id="Phobius"/>
    </source>
</evidence>
<proteinExistence type="predicted"/>
<organism evidence="2 3">
    <name type="scientific">Thermoanaerobacterium butyriciformans</name>
    <dbReference type="NCBI Taxonomy" id="1702242"/>
    <lineage>
        <taxon>Bacteria</taxon>
        <taxon>Bacillati</taxon>
        <taxon>Bacillota</taxon>
        <taxon>Clostridia</taxon>
        <taxon>Thermoanaerobacterales</taxon>
        <taxon>Thermoanaerobacteraceae</taxon>
        <taxon>Thermoanaerobacterium</taxon>
    </lineage>
</organism>
<evidence type="ECO:0000313" key="2">
    <source>
        <dbReference type="EMBL" id="MBP2070621.1"/>
    </source>
</evidence>
<dbReference type="RefSeq" id="WP_209452623.1">
    <property type="nucleotide sequence ID" value="NZ_JAGGLT010000001.1"/>
</dbReference>
<evidence type="ECO:0008006" key="4">
    <source>
        <dbReference type="Google" id="ProtNLM"/>
    </source>
</evidence>
<keyword evidence="3" id="KW-1185">Reference proteome</keyword>
<feature type="transmembrane region" description="Helical" evidence="1">
    <location>
        <begin position="91"/>
        <end position="114"/>
    </location>
</feature>
<gene>
    <name evidence="2" type="ORF">J2Z80_000119</name>
</gene>
<dbReference type="Proteomes" id="UP001166402">
    <property type="component" value="Unassembled WGS sequence"/>
</dbReference>
<keyword evidence="1" id="KW-0812">Transmembrane</keyword>
<reference evidence="2" key="1">
    <citation type="submission" date="2021-03" db="EMBL/GenBank/DDBJ databases">
        <title>Genomic Encyclopedia of Type Strains, Phase IV (KMG-IV): sequencing the most valuable type-strain genomes for metagenomic binning, comparative biology and taxonomic classification.</title>
        <authorList>
            <person name="Goeker M."/>
        </authorList>
    </citation>
    <scope>NUCLEOTIDE SEQUENCE</scope>
    <source>
        <strain evidence="2">DSM 101588</strain>
    </source>
</reference>
<keyword evidence="1" id="KW-0472">Membrane</keyword>
<keyword evidence="1" id="KW-1133">Transmembrane helix</keyword>